<dbReference type="STRING" id="394958.BGI42_13570"/>
<keyword evidence="5 11" id="KW-0812">Transmembrane</keyword>
<reference evidence="14" key="1">
    <citation type="submission" date="2016-09" db="EMBL/GenBank/DDBJ databases">
        <title>Genomics of Clostridium taeniosporum, an organism which forms endospores with ribbon-like appendages.</title>
        <authorList>
            <person name="Walker J.R."/>
        </authorList>
    </citation>
    <scope>NUCLEOTIDE SEQUENCE [LARGE SCALE GENOMIC DNA]</scope>
    <source>
        <strain evidence="14">1/k</strain>
    </source>
</reference>
<evidence type="ECO:0000256" key="3">
    <source>
        <dbReference type="ARBA" id="ARBA00009983"/>
    </source>
</evidence>
<dbReference type="Proteomes" id="UP000094652">
    <property type="component" value="Chromosome"/>
</dbReference>
<keyword evidence="4" id="KW-1003">Cell membrane</keyword>
<dbReference type="InterPro" id="IPR012160">
    <property type="entry name" value="LtaS-like"/>
</dbReference>
<dbReference type="InterPro" id="IPR000917">
    <property type="entry name" value="Sulfatase_N"/>
</dbReference>
<evidence type="ECO:0000256" key="4">
    <source>
        <dbReference type="ARBA" id="ARBA00022475"/>
    </source>
</evidence>
<evidence type="ECO:0000313" key="13">
    <source>
        <dbReference type="EMBL" id="AOR24706.1"/>
    </source>
</evidence>
<evidence type="ECO:0000256" key="7">
    <source>
        <dbReference type="ARBA" id="ARBA00023136"/>
    </source>
</evidence>
<feature type="transmembrane region" description="Helical" evidence="11">
    <location>
        <begin position="164"/>
        <end position="182"/>
    </location>
</feature>
<evidence type="ECO:0000256" key="8">
    <source>
        <dbReference type="PIRSR" id="PIRSR005091-1"/>
    </source>
</evidence>
<proteinExistence type="inferred from homology"/>
<dbReference type="PIRSF" id="PIRSF005091">
    <property type="entry name" value="Mmb_sulf_HI1246"/>
    <property type="match status" value="1"/>
</dbReference>
<evidence type="ECO:0000313" key="14">
    <source>
        <dbReference type="Proteomes" id="UP000094652"/>
    </source>
</evidence>
<comment type="subcellular location">
    <subcellularLocation>
        <location evidence="1">Cell membrane</location>
        <topology evidence="1">Multi-pass membrane protein</topology>
    </subcellularLocation>
</comment>
<feature type="transmembrane region" description="Helical" evidence="11">
    <location>
        <begin position="78"/>
        <end position="97"/>
    </location>
</feature>
<dbReference type="OrthoDB" id="5901192at2"/>
<dbReference type="GO" id="GO:0005886">
    <property type="term" value="C:plasma membrane"/>
    <property type="evidence" value="ECO:0007669"/>
    <property type="project" value="UniProtKB-SubCell"/>
</dbReference>
<comment type="pathway">
    <text evidence="2">Cell wall biogenesis; lipoteichoic acid biosynthesis.</text>
</comment>
<dbReference type="PANTHER" id="PTHR47371">
    <property type="entry name" value="LIPOTEICHOIC ACID SYNTHASE"/>
    <property type="match status" value="1"/>
</dbReference>
<dbReference type="RefSeq" id="WP_069680829.1">
    <property type="nucleotide sequence ID" value="NZ_CP017253.2"/>
</dbReference>
<feature type="transmembrane region" description="Helical" evidence="11">
    <location>
        <begin position="53"/>
        <end position="71"/>
    </location>
</feature>
<feature type="transmembrane region" description="Helical" evidence="11">
    <location>
        <begin position="123"/>
        <end position="143"/>
    </location>
</feature>
<dbReference type="Pfam" id="PF00884">
    <property type="entry name" value="Sulfatase"/>
    <property type="match status" value="1"/>
</dbReference>
<evidence type="ECO:0000256" key="9">
    <source>
        <dbReference type="PIRSR" id="PIRSR005091-2"/>
    </source>
</evidence>
<evidence type="ECO:0000256" key="1">
    <source>
        <dbReference type="ARBA" id="ARBA00004651"/>
    </source>
</evidence>
<keyword evidence="9" id="KW-0479">Metal-binding</keyword>
<dbReference type="SUPFAM" id="SSF53649">
    <property type="entry name" value="Alkaline phosphatase-like"/>
    <property type="match status" value="1"/>
</dbReference>
<evidence type="ECO:0000259" key="12">
    <source>
        <dbReference type="Pfam" id="PF00884"/>
    </source>
</evidence>
<keyword evidence="6 11" id="KW-1133">Transmembrane helix</keyword>
<feature type="binding site" evidence="10">
    <location>
        <position position="266"/>
    </location>
    <ligand>
        <name>Mn(2+)</name>
        <dbReference type="ChEBI" id="CHEBI:29035"/>
    </ligand>
</feature>
<keyword evidence="9" id="KW-0464">Manganese</keyword>
<dbReference type="CDD" id="cd16015">
    <property type="entry name" value="LTA_synthase"/>
    <property type="match status" value="1"/>
</dbReference>
<feature type="domain" description="Sulfatase N-terminal" evidence="12">
    <location>
        <begin position="258"/>
        <end position="543"/>
    </location>
</feature>
<dbReference type="Gene3D" id="3.30.1120.170">
    <property type="match status" value="1"/>
</dbReference>
<dbReference type="Gene3D" id="3.40.720.10">
    <property type="entry name" value="Alkaline Phosphatase, subunit A"/>
    <property type="match status" value="1"/>
</dbReference>
<dbReference type="InterPro" id="IPR050448">
    <property type="entry name" value="OpgB/LTA_synthase_biosynth"/>
</dbReference>
<keyword evidence="14" id="KW-1185">Reference proteome</keyword>
<protein>
    <submittedName>
        <fullName evidence="13">Sulfatase</fullName>
    </submittedName>
</protein>
<keyword evidence="7 11" id="KW-0472">Membrane</keyword>
<dbReference type="KEGG" id="ctae:BGI42_13570"/>
<sequence length="605" mass="69709">MKKKLKSIIKSNWLFVFMVIILQLKSMILLSMLRTPNSSSISLSNTYFTPPVIWAHLAIIVLICSPIFLFKNKDQLKATLVIDILITIIFVADIWYYRANGTFLSIRHLMHTEIFNPIKKNLFNFRLVDLAFFIDFIILLIANKLIKIKKEENERKLSFRIAKSISIFLLSTFTIGLGHYYVDIKHMIPGKRLFSLSWAPFQTFSDMSPLGYHGFDINFYKDKNKSLTSNDIATIKNWFNDNKENLPDNKYKGLLEGKNLIALQVESLENFVINQKVYGQEITPNLNKLISNSLYFDNIYEQNNSGTSSDADLLVNTSILPIRQNTTVFSYPWDKYNSLQHLLSTKGYTTISTHAELPGSWNWAEMHKSFGADKILDIGMYTQDEIIGLGLSDESYLKQISEKLKNESQPFYAFMTTLTSHGPFEMPDNKKYLDLPKELDEDMLGAYFQSVRYTDEAIGKFLDALEKNNQLDNTVVMIYGDHCGVHKFYEEDIKNSPLEGNWWKDNHKNIPYIIYSKDLKPEVISKAGGQSDFLPTISYLLGINRNEFENSSMGRVLVNTERNTTILNSGNIIGTPKDESELNHLKNSFKIADTIIEKNYFKNYN</sequence>
<evidence type="ECO:0000256" key="5">
    <source>
        <dbReference type="ARBA" id="ARBA00022692"/>
    </source>
</evidence>
<dbReference type="InterPro" id="IPR017850">
    <property type="entry name" value="Alkaline_phosphatase_core_sf"/>
</dbReference>
<feature type="binding site" evidence="10">
    <location>
        <position position="481"/>
    </location>
    <ligand>
        <name>Mn(2+)</name>
        <dbReference type="ChEBI" id="CHEBI:29035"/>
    </ligand>
</feature>
<feature type="binding site" evidence="10">
    <location>
        <position position="482"/>
    </location>
    <ligand>
        <name>Mn(2+)</name>
        <dbReference type="ChEBI" id="CHEBI:29035"/>
    </ligand>
</feature>
<dbReference type="EMBL" id="CP017253">
    <property type="protein sequence ID" value="AOR24706.1"/>
    <property type="molecule type" value="Genomic_DNA"/>
</dbReference>
<feature type="binding site" evidence="9">
    <location>
        <position position="421"/>
    </location>
    <ligand>
        <name>substrate</name>
    </ligand>
</feature>
<organism evidence="13 14">
    <name type="scientific">Clostridium taeniosporum</name>
    <dbReference type="NCBI Taxonomy" id="394958"/>
    <lineage>
        <taxon>Bacteria</taxon>
        <taxon>Bacillati</taxon>
        <taxon>Bacillota</taxon>
        <taxon>Clostridia</taxon>
        <taxon>Eubacteriales</taxon>
        <taxon>Clostridiaceae</taxon>
        <taxon>Clostridium</taxon>
    </lineage>
</organism>
<dbReference type="GO" id="GO:0046872">
    <property type="term" value="F:metal ion binding"/>
    <property type="evidence" value="ECO:0007669"/>
    <property type="project" value="UniProtKB-KW"/>
</dbReference>
<evidence type="ECO:0000256" key="2">
    <source>
        <dbReference type="ARBA" id="ARBA00004936"/>
    </source>
</evidence>
<gene>
    <name evidence="13" type="ORF">BGI42_13570</name>
</gene>
<dbReference type="PANTHER" id="PTHR47371:SF3">
    <property type="entry name" value="PHOSPHOGLYCEROL TRANSFERASE I"/>
    <property type="match status" value="1"/>
</dbReference>
<name>A0A1D7XMZ8_9CLOT</name>
<evidence type="ECO:0000256" key="11">
    <source>
        <dbReference type="SAM" id="Phobius"/>
    </source>
</evidence>
<dbReference type="AlphaFoldDB" id="A0A1D7XMZ8"/>
<feature type="active site" evidence="8">
    <location>
        <position position="308"/>
    </location>
</feature>
<comment type="similarity">
    <text evidence="3">Belongs to the LTA synthase family.</text>
</comment>
<evidence type="ECO:0000256" key="10">
    <source>
        <dbReference type="PIRSR" id="PIRSR005091-3"/>
    </source>
</evidence>
<evidence type="ECO:0000256" key="6">
    <source>
        <dbReference type="ARBA" id="ARBA00022989"/>
    </source>
</evidence>
<accession>A0A1D7XMZ8</accession>
<feature type="transmembrane region" description="Helical" evidence="11">
    <location>
        <begin position="12"/>
        <end position="33"/>
    </location>
</feature>